<protein>
    <submittedName>
        <fullName evidence="2">Anhydro-N-acetylmuramic acid kinase</fullName>
    </submittedName>
</protein>
<evidence type="ECO:0000313" key="3">
    <source>
        <dbReference type="Proteomes" id="UP000078358"/>
    </source>
</evidence>
<dbReference type="Gene3D" id="1.20.1440.40">
    <property type="entry name" value="YqcC-like"/>
    <property type="match status" value="1"/>
</dbReference>
<evidence type="ECO:0000259" key="1">
    <source>
        <dbReference type="Pfam" id="PF04287"/>
    </source>
</evidence>
<dbReference type="Pfam" id="PF04287">
    <property type="entry name" value="DUF446"/>
    <property type="match status" value="1"/>
</dbReference>
<reference evidence="2 3" key="1">
    <citation type="submission" date="2014-01" db="EMBL/GenBank/DDBJ databases">
        <authorList>
            <person name="Zuccon D."/>
        </authorList>
    </citation>
    <scope>NUCLEOTIDE SEQUENCE [LARGE SCALE GENOMIC DNA]</scope>
    <source>
        <strain evidence="2 3">Y31</strain>
    </source>
</reference>
<dbReference type="PANTHER" id="PTHR39586">
    <property type="entry name" value="CYTOPLASMIC PROTEIN-RELATED"/>
    <property type="match status" value="1"/>
</dbReference>
<keyword evidence="2" id="KW-0418">Kinase</keyword>
<accession>A0A179CZI2</accession>
<sequence>MKTQVRVQLDRLQVVLHRYQLWETEAPSTEKLASTQPFALDTLTATQWLQWIFIPRMHALLDANAELPTNFAVSPYLEESLKNEHYLAELVQPIVEIEKLLK</sequence>
<dbReference type="GO" id="GO:0044010">
    <property type="term" value="P:single-species biofilm formation"/>
    <property type="evidence" value="ECO:0007669"/>
    <property type="project" value="TreeGrafter"/>
</dbReference>
<dbReference type="EMBL" id="JACI01000001">
    <property type="protein sequence ID" value="OAQ15326.1"/>
    <property type="molecule type" value="Genomic_DNA"/>
</dbReference>
<keyword evidence="2" id="KW-0808">Transferase</keyword>
<dbReference type="SUPFAM" id="SSF158452">
    <property type="entry name" value="YqcC-like"/>
    <property type="match status" value="1"/>
</dbReference>
<evidence type="ECO:0000313" key="2">
    <source>
        <dbReference type="EMBL" id="OAQ15326.1"/>
    </source>
</evidence>
<gene>
    <name evidence="2" type="ORF">F480_01940</name>
</gene>
<dbReference type="AlphaFoldDB" id="A0A179CZI2"/>
<feature type="domain" description="YqcC-like" evidence="1">
    <location>
        <begin position="4"/>
        <end position="100"/>
    </location>
</feature>
<comment type="caution">
    <text evidence="2">The sequence shown here is derived from an EMBL/GenBank/DDBJ whole genome shotgun (WGS) entry which is preliminary data.</text>
</comment>
<name>A0A179CZI2_BIBTR</name>
<dbReference type="PIRSF" id="PIRSF006257">
    <property type="entry name" value="UCP006257"/>
    <property type="match status" value="1"/>
</dbReference>
<dbReference type="PATRIC" id="fig|1261658.3.peg.393"/>
<dbReference type="PANTHER" id="PTHR39586:SF1">
    <property type="entry name" value="CYTOPLASMIC PROTEIN"/>
    <property type="match status" value="1"/>
</dbReference>
<proteinExistence type="predicted"/>
<dbReference type="Proteomes" id="UP000078358">
    <property type="component" value="Unassembled WGS sequence"/>
</dbReference>
<dbReference type="InterPro" id="IPR007384">
    <property type="entry name" value="UCP006257"/>
</dbReference>
<organism evidence="2 3">
    <name type="scientific">Bibersteinia trehalosi Y31</name>
    <dbReference type="NCBI Taxonomy" id="1261658"/>
    <lineage>
        <taxon>Bacteria</taxon>
        <taxon>Pseudomonadati</taxon>
        <taxon>Pseudomonadota</taxon>
        <taxon>Gammaproteobacteria</taxon>
        <taxon>Pasteurellales</taxon>
        <taxon>Pasteurellaceae</taxon>
        <taxon>Bibersteinia</taxon>
    </lineage>
</organism>
<dbReference type="InterPro" id="IPR036814">
    <property type="entry name" value="YqcC-like_sf"/>
</dbReference>
<dbReference type="RefSeq" id="WP_064318051.1">
    <property type="nucleotide sequence ID" value="NZ_JACI01000001.1"/>
</dbReference>
<dbReference type="GO" id="GO:0016301">
    <property type="term" value="F:kinase activity"/>
    <property type="evidence" value="ECO:0007669"/>
    <property type="project" value="UniProtKB-KW"/>
</dbReference>
<dbReference type="InterPro" id="IPR023376">
    <property type="entry name" value="YqcC-like_dom"/>
</dbReference>